<sequence length="116" mass="12459">MRKKNCWEVKKCGRQPGGDQVSSQGICPASTIIAINGINNGINGGRACWALTGTMSGPAEKVQGSFARTVSTSCYDCEFFEQVLAEEQNDFKGTVEIVQKLREVIATVTAHSDDTA</sequence>
<gene>
    <name evidence="1" type="ORF">Q3M24_14600</name>
</gene>
<dbReference type="KEGG" id="eaj:Q3M24_14600"/>
<reference evidence="1" key="2">
    <citation type="submission" date="2024-06" db="EMBL/GenBank/DDBJ databases">
        <authorList>
            <person name="Plum-Jensen L.E."/>
            <person name="Schramm A."/>
            <person name="Marshall I.P.G."/>
        </authorList>
    </citation>
    <scope>NUCLEOTIDE SEQUENCE</scope>
    <source>
        <strain evidence="1">Rat1</strain>
    </source>
</reference>
<organism evidence="1">
    <name type="scientific">Candidatus Electrothrix aestuarii</name>
    <dbReference type="NCBI Taxonomy" id="3062594"/>
    <lineage>
        <taxon>Bacteria</taxon>
        <taxon>Pseudomonadati</taxon>
        <taxon>Thermodesulfobacteriota</taxon>
        <taxon>Desulfobulbia</taxon>
        <taxon>Desulfobulbales</taxon>
        <taxon>Desulfobulbaceae</taxon>
        <taxon>Candidatus Electrothrix</taxon>
    </lineage>
</organism>
<dbReference type="EMBL" id="CP159373">
    <property type="protein sequence ID" value="XCN71541.1"/>
    <property type="molecule type" value="Genomic_DNA"/>
</dbReference>
<dbReference type="AlphaFoldDB" id="A0AAU8LQU6"/>
<reference evidence="1" key="1">
    <citation type="journal article" date="2024" name="Syst. Appl. Microbiol.">
        <title>First single-strain enrichments of Electrothrix cable bacteria, description of E. aestuarii sp. nov. and E. rattekaaiensis sp. nov., and proposal of a cable bacteria taxonomy following the rules of the SeqCode.</title>
        <authorList>
            <person name="Plum-Jensen L.E."/>
            <person name="Schramm A."/>
            <person name="Marshall I.P.G."/>
        </authorList>
    </citation>
    <scope>NUCLEOTIDE SEQUENCE</scope>
    <source>
        <strain evidence="1">Rat1</strain>
    </source>
</reference>
<proteinExistence type="predicted"/>
<name>A0AAU8LQU6_9BACT</name>
<dbReference type="InterPro" id="IPR054687">
    <property type="entry name" value="Two-CW_dom"/>
</dbReference>
<dbReference type="NCBIfam" id="NF045718">
    <property type="entry name" value="two_CW_domain"/>
    <property type="match status" value="1"/>
</dbReference>
<accession>A0AAU8LQU6</accession>
<protein>
    <submittedName>
        <fullName evidence="1">Two-CW domain-containing protein</fullName>
    </submittedName>
</protein>
<evidence type="ECO:0000313" key="1">
    <source>
        <dbReference type="EMBL" id="XCN71541.1"/>
    </source>
</evidence>